<keyword evidence="3" id="KW-1185">Reference proteome</keyword>
<feature type="signal peptide" evidence="1">
    <location>
        <begin position="1"/>
        <end position="21"/>
    </location>
</feature>
<feature type="chain" id="PRO_5015843032" description="Extracellular membrane protein CFEM domain-containing protein" evidence="1">
    <location>
        <begin position="22"/>
        <end position="217"/>
    </location>
</feature>
<evidence type="ECO:0000313" key="3">
    <source>
        <dbReference type="Proteomes" id="UP000244855"/>
    </source>
</evidence>
<evidence type="ECO:0008006" key="4">
    <source>
        <dbReference type="Google" id="ProtNLM"/>
    </source>
</evidence>
<protein>
    <recommendedName>
        <fullName evidence="4">Extracellular membrane protein CFEM domain-containing protein</fullName>
    </recommendedName>
</protein>
<dbReference type="Proteomes" id="UP000244855">
    <property type="component" value="Unassembled WGS sequence"/>
</dbReference>
<gene>
    <name evidence="2" type="ORF">DM02DRAFT_668793</name>
</gene>
<name>A0A2V1E696_9PLEO</name>
<accession>A0A2V1E696</accession>
<proteinExistence type="predicted"/>
<reference evidence="2 3" key="1">
    <citation type="journal article" date="2018" name="Sci. Rep.">
        <title>Comparative genomics provides insights into the lifestyle and reveals functional heterogeneity of dark septate endophytic fungi.</title>
        <authorList>
            <person name="Knapp D.G."/>
            <person name="Nemeth J.B."/>
            <person name="Barry K."/>
            <person name="Hainaut M."/>
            <person name="Henrissat B."/>
            <person name="Johnson J."/>
            <person name="Kuo A."/>
            <person name="Lim J.H.P."/>
            <person name="Lipzen A."/>
            <person name="Nolan M."/>
            <person name="Ohm R.A."/>
            <person name="Tamas L."/>
            <person name="Grigoriev I.V."/>
            <person name="Spatafora J.W."/>
            <person name="Nagy L.G."/>
            <person name="Kovacs G.M."/>
        </authorList>
    </citation>
    <scope>NUCLEOTIDE SEQUENCE [LARGE SCALE GENOMIC DNA]</scope>
    <source>
        <strain evidence="2 3">DSE2036</strain>
    </source>
</reference>
<dbReference type="OrthoDB" id="3797419at2759"/>
<dbReference type="STRING" id="97972.A0A2V1E696"/>
<dbReference type="AlphaFoldDB" id="A0A2V1E696"/>
<organism evidence="2 3">
    <name type="scientific">Periconia macrospinosa</name>
    <dbReference type="NCBI Taxonomy" id="97972"/>
    <lineage>
        <taxon>Eukaryota</taxon>
        <taxon>Fungi</taxon>
        <taxon>Dikarya</taxon>
        <taxon>Ascomycota</taxon>
        <taxon>Pezizomycotina</taxon>
        <taxon>Dothideomycetes</taxon>
        <taxon>Pleosporomycetidae</taxon>
        <taxon>Pleosporales</taxon>
        <taxon>Massarineae</taxon>
        <taxon>Periconiaceae</taxon>
        <taxon>Periconia</taxon>
    </lineage>
</organism>
<sequence length="217" mass="22055">MVCLSSTITSTLTLFVTVTSAIPQELPVVPSAIEGLSDCTQGVVFPLLAGSQCNPADFPCICTQLTLFQAEAAVSAACPDDVDEFLDFQDGQCRNQIAVQSPITPTLTSTTVTTPVPATNTTTTVKPVIPLTTSNATIPVVINVTNGTVVGPVAPPATTDVVLPTVGPNGEPSSYTTAVAVPTYTGAAVLGTEVPGFGVWCLGTGLLGLMGLAFAEL</sequence>
<keyword evidence="1" id="KW-0732">Signal</keyword>
<dbReference type="EMBL" id="KZ805318">
    <property type="protein sequence ID" value="PVI04855.1"/>
    <property type="molecule type" value="Genomic_DNA"/>
</dbReference>
<evidence type="ECO:0000256" key="1">
    <source>
        <dbReference type="SAM" id="SignalP"/>
    </source>
</evidence>
<evidence type="ECO:0000313" key="2">
    <source>
        <dbReference type="EMBL" id="PVI04855.1"/>
    </source>
</evidence>